<dbReference type="AlphaFoldDB" id="A0A060H604"/>
<gene>
    <name evidence="2" type="ORF">D934_12825</name>
</gene>
<feature type="chain" id="PRO_5001587285" description="Tetratricopeptide repeat protein" evidence="1">
    <location>
        <begin position="32"/>
        <end position="185"/>
    </location>
</feature>
<dbReference type="PATRIC" id="fig|155920.8.peg.3018"/>
<organism evidence="2 3">
    <name type="scientific">Xylella fastidiosa subsp. sandyi Ann-1</name>
    <dbReference type="NCBI Taxonomy" id="155920"/>
    <lineage>
        <taxon>Bacteria</taxon>
        <taxon>Pseudomonadati</taxon>
        <taxon>Pseudomonadota</taxon>
        <taxon>Gammaproteobacteria</taxon>
        <taxon>Lysobacterales</taxon>
        <taxon>Lysobacteraceae</taxon>
        <taxon>Xylella</taxon>
    </lineage>
</organism>
<dbReference type="Gene3D" id="1.25.40.10">
    <property type="entry name" value="Tetratricopeptide repeat domain"/>
    <property type="match status" value="1"/>
</dbReference>
<feature type="signal peptide" evidence="1">
    <location>
        <begin position="1"/>
        <end position="31"/>
    </location>
</feature>
<dbReference type="EMBL" id="CP006696">
    <property type="protein sequence ID" value="AIC10750.1"/>
    <property type="molecule type" value="Genomic_DNA"/>
</dbReference>
<evidence type="ECO:0000256" key="1">
    <source>
        <dbReference type="SAM" id="SignalP"/>
    </source>
</evidence>
<dbReference type="SUPFAM" id="SSF48452">
    <property type="entry name" value="TPR-like"/>
    <property type="match status" value="1"/>
</dbReference>
<name>A0A060H604_XYLFS</name>
<keyword evidence="1" id="KW-0732">Signal</keyword>
<dbReference type="RefSeq" id="WP_020852546.1">
    <property type="nucleotide sequence ID" value="NZ_CP006696.1"/>
</dbReference>
<dbReference type="InterPro" id="IPR011990">
    <property type="entry name" value="TPR-like_helical_dom_sf"/>
</dbReference>
<dbReference type="Proteomes" id="UP000027215">
    <property type="component" value="Chromosome"/>
</dbReference>
<dbReference type="KEGG" id="xfs:D934_12825"/>
<sequence>MKRLHVPFRTFTVTVMMALALTACISPPQPATPAPPPATPPPVDTLSPAQRLAAVTKIASADDTELLVQPLHDLQIDDLRQTAKAKRQAGNLAAAAAELDHALELVTNDPAVLQERAEIALLQSDWTGAEHYAKRAVELGSKTGPLCRRHWATIEQARLARGEKENASSAHTQIGRCTVPGIKRY</sequence>
<proteinExistence type="predicted"/>
<evidence type="ECO:0008006" key="4">
    <source>
        <dbReference type="Google" id="ProtNLM"/>
    </source>
</evidence>
<dbReference type="PROSITE" id="PS51257">
    <property type="entry name" value="PROKAR_LIPOPROTEIN"/>
    <property type="match status" value="1"/>
</dbReference>
<reference evidence="2 3" key="1">
    <citation type="submission" date="2013-08" db="EMBL/GenBank/DDBJ databases">
        <authorList>
            <person name="Stouthamer R."/>
            <person name="Nunney L."/>
        </authorList>
    </citation>
    <scope>NUCLEOTIDE SEQUENCE [LARGE SCALE GENOMIC DNA]</scope>
    <source>
        <strain evidence="3">ann-1</strain>
    </source>
</reference>
<evidence type="ECO:0000313" key="3">
    <source>
        <dbReference type="Proteomes" id="UP000027215"/>
    </source>
</evidence>
<dbReference type="HOGENOM" id="CLU_1522836_0_0_6"/>
<protein>
    <recommendedName>
        <fullName evidence="4">Tetratricopeptide repeat protein</fullName>
    </recommendedName>
</protein>
<accession>A0A060H604</accession>
<evidence type="ECO:0000313" key="2">
    <source>
        <dbReference type="EMBL" id="AIC10750.1"/>
    </source>
</evidence>